<reference evidence="2" key="1">
    <citation type="submission" date="2017-08" db="EMBL/GenBank/DDBJ databases">
        <authorList>
            <person name="Polle J.E."/>
            <person name="Barry K."/>
            <person name="Cushman J."/>
            <person name="Schmutz J."/>
            <person name="Tran D."/>
            <person name="Hathwaick L.T."/>
            <person name="Yim W.C."/>
            <person name="Jenkins J."/>
            <person name="Mckie-Krisberg Z.M."/>
            <person name="Prochnik S."/>
            <person name="Lindquist E."/>
            <person name="Dockter R.B."/>
            <person name="Adam C."/>
            <person name="Molina H."/>
            <person name="Bunkerborg J."/>
            <person name="Jin E."/>
            <person name="Buchheim M."/>
            <person name="Magnuson J."/>
        </authorList>
    </citation>
    <scope>NUCLEOTIDE SEQUENCE</scope>
    <source>
        <strain evidence="2">CCAP 19/18</strain>
    </source>
</reference>
<evidence type="ECO:0000313" key="3">
    <source>
        <dbReference type="Proteomes" id="UP000815325"/>
    </source>
</evidence>
<sequence length="431" mass="45180">METDDTTTRPSLQNRLDAVFGSIGSGAAGQWQLQQNVPAFKAGRDVDTAADDSDEEAPPQQLMPQALIDDSGDEEAGGLEEEYGEEDDGDREERRAAPRLPPCHSTAFRRQFEVPDDNIFDRMSCARRVTAAASVSTAAAPAAGNADGTTMDVEPVQELGVAAEGMEVEEDRARSGAAASARPVAKAGSMAAPAPRHQSLLRDKPRGGGSEDRWRRGGGGRGRRGRVQLDWQKPGFVPDHVKHPERYTVYDMGESITVGGGEQQSAADAHAAALELKKAVSSARSMLSPQEQLQLGEEQGPKAPLPVGAGAIKFVSKAGKTKETSAANGAGQAGAPTEDSQDDDSGQAKRQRLSHAPPSTTPAAARAPATIIQNSAEDEEQDAITQQPLSSDAVPVAGVHTGQAGGIKGGSRGRTRQFRPSKAVQEDAPMG</sequence>
<accession>A0ABQ7GK74</accession>
<organism evidence="2 3">
    <name type="scientific">Dunaliella salina</name>
    <name type="common">Green alga</name>
    <name type="synonym">Protococcus salinus</name>
    <dbReference type="NCBI Taxonomy" id="3046"/>
    <lineage>
        <taxon>Eukaryota</taxon>
        <taxon>Viridiplantae</taxon>
        <taxon>Chlorophyta</taxon>
        <taxon>core chlorophytes</taxon>
        <taxon>Chlorophyceae</taxon>
        <taxon>CS clade</taxon>
        <taxon>Chlamydomonadales</taxon>
        <taxon>Dunaliellaceae</taxon>
        <taxon>Dunaliella</taxon>
    </lineage>
</organism>
<feature type="region of interest" description="Disordered" evidence="1">
    <location>
        <begin position="38"/>
        <end position="107"/>
    </location>
</feature>
<comment type="caution">
    <text evidence="2">The sequence shown here is derived from an EMBL/GenBank/DDBJ whole genome shotgun (WGS) entry which is preliminary data.</text>
</comment>
<feature type="region of interest" description="Disordered" evidence="1">
    <location>
        <begin position="278"/>
        <end position="431"/>
    </location>
</feature>
<name>A0ABQ7GK74_DUNSA</name>
<evidence type="ECO:0008006" key="4">
    <source>
        <dbReference type="Google" id="ProtNLM"/>
    </source>
</evidence>
<gene>
    <name evidence="2" type="ORF">DUNSADRAFT_8030</name>
</gene>
<feature type="compositionally biased region" description="Basic and acidic residues" evidence="1">
    <location>
        <begin position="200"/>
        <end position="215"/>
    </location>
</feature>
<keyword evidence="3" id="KW-1185">Reference proteome</keyword>
<feature type="compositionally biased region" description="Basic residues" evidence="1">
    <location>
        <begin position="216"/>
        <end position="226"/>
    </location>
</feature>
<feature type="compositionally biased region" description="Low complexity" evidence="1">
    <location>
        <begin position="356"/>
        <end position="370"/>
    </location>
</feature>
<protein>
    <recommendedName>
        <fullName evidence="4">Protein TSSC4</fullName>
    </recommendedName>
</protein>
<dbReference type="Proteomes" id="UP000815325">
    <property type="component" value="Unassembled WGS sequence"/>
</dbReference>
<feature type="compositionally biased region" description="Low complexity" evidence="1">
    <location>
        <begin position="175"/>
        <end position="189"/>
    </location>
</feature>
<proteinExistence type="predicted"/>
<feature type="compositionally biased region" description="Acidic residues" evidence="1">
    <location>
        <begin position="48"/>
        <end position="57"/>
    </location>
</feature>
<feature type="region of interest" description="Disordered" evidence="1">
    <location>
        <begin position="167"/>
        <end position="242"/>
    </location>
</feature>
<evidence type="ECO:0000313" key="2">
    <source>
        <dbReference type="EMBL" id="KAF5835027.1"/>
    </source>
</evidence>
<dbReference type="EMBL" id="MU069726">
    <property type="protein sequence ID" value="KAF5835027.1"/>
    <property type="molecule type" value="Genomic_DNA"/>
</dbReference>
<evidence type="ECO:0000256" key="1">
    <source>
        <dbReference type="SAM" id="MobiDB-lite"/>
    </source>
</evidence>
<feature type="compositionally biased region" description="Acidic residues" evidence="1">
    <location>
        <begin position="70"/>
        <end position="90"/>
    </location>
</feature>